<accession>A0ABX5VB44</accession>
<keyword evidence="4 6" id="KW-1133">Transmembrane helix</keyword>
<comment type="subcellular location">
    <subcellularLocation>
        <location evidence="1">Cell membrane</location>
        <topology evidence="1">Multi-pass membrane protein</topology>
    </subcellularLocation>
</comment>
<keyword evidence="2" id="KW-1003">Cell membrane</keyword>
<evidence type="ECO:0000256" key="6">
    <source>
        <dbReference type="SAM" id="Phobius"/>
    </source>
</evidence>
<proteinExistence type="predicted"/>
<keyword evidence="5 6" id="KW-0472">Membrane</keyword>
<feature type="transmembrane region" description="Helical" evidence="6">
    <location>
        <begin position="242"/>
        <end position="265"/>
    </location>
</feature>
<feature type="transmembrane region" description="Helical" evidence="6">
    <location>
        <begin position="143"/>
        <end position="160"/>
    </location>
</feature>
<dbReference type="Pfam" id="PF03706">
    <property type="entry name" value="LPG_synthase_TM"/>
    <property type="match status" value="1"/>
</dbReference>
<feature type="transmembrane region" description="Helical" evidence="6">
    <location>
        <begin position="76"/>
        <end position="93"/>
    </location>
</feature>
<dbReference type="Proteomes" id="UP000306825">
    <property type="component" value="Chromosome"/>
</dbReference>
<dbReference type="InterPro" id="IPR022791">
    <property type="entry name" value="L-PG_synthase/AglD"/>
</dbReference>
<name>A0ABX5VB44_9BACT</name>
<evidence type="ECO:0000313" key="8">
    <source>
        <dbReference type="Proteomes" id="UP000306825"/>
    </source>
</evidence>
<keyword evidence="8" id="KW-1185">Reference proteome</keyword>
<feature type="transmembrane region" description="Helical" evidence="6">
    <location>
        <begin position="172"/>
        <end position="195"/>
    </location>
</feature>
<organism evidence="7 8">
    <name type="scientific">Caminibacter mediatlanticus TB-2</name>
    <dbReference type="NCBI Taxonomy" id="391592"/>
    <lineage>
        <taxon>Bacteria</taxon>
        <taxon>Pseudomonadati</taxon>
        <taxon>Campylobacterota</taxon>
        <taxon>Epsilonproteobacteria</taxon>
        <taxon>Nautiliales</taxon>
        <taxon>Nautiliaceae</taxon>
        <taxon>Caminibacter</taxon>
    </lineage>
</organism>
<dbReference type="PANTHER" id="PTHR40277">
    <property type="entry name" value="BLL5419 PROTEIN"/>
    <property type="match status" value="1"/>
</dbReference>
<gene>
    <name evidence="7" type="ORF">FE773_02185</name>
</gene>
<feature type="transmembrane region" description="Helical" evidence="6">
    <location>
        <begin position="7"/>
        <end position="24"/>
    </location>
</feature>
<dbReference type="PANTHER" id="PTHR40277:SF1">
    <property type="entry name" value="BLL5419 PROTEIN"/>
    <property type="match status" value="1"/>
</dbReference>
<evidence type="ECO:0000256" key="3">
    <source>
        <dbReference type="ARBA" id="ARBA00022692"/>
    </source>
</evidence>
<dbReference type="RefSeq" id="WP_138322955.1">
    <property type="nucleotide sequence ID" value="NZ_CP040463.1"/>
</dbReference>
<protein>
    <submittedName>
        <fullName evidence="7">Flippase-like domain-containing protein</fullName>
    </submittedName>
</protein>
<evidence type="ECO:0000256" key="5">
    <source>
        <dbReference type="ARBA" id="ARBA00023136"/>
    </source>
</evidence>
<evidence type="ECO:0000256" key="2">
    <source>
        <dbReference type="ARBA" id="ARBA00022475"/>
    </source>
</evidence>
<evidence type="ECO:0000256" key="1">
    <source>
        <dbReference type="ARBA" id="ARBA00004651"/>
    </source>
</evidence>
<reference evidence="7 8" key="1">
    <citation type="submission" date="2019-05" db="EMBL/GenBank/DDBJ databases">
        <title>A comparative analysis of the Nautiliaceae.</title>
        <authorList>
            <person name="Grosche A."/>
            <person name="Smedile F."/>
            <person name="Vetriani C."/>
        </authorList>
    </citation>
    <scope>NUCLEOTIDE SEQUENCE [LARGE SCALE GENOMIC DNA]</scope>
    <source>
        <strain evidence="7 8">TB-2</strain>
    </source>
</reference>
<feature type="transmembrane region" description="Helical" evidence="6">
    <location>
        <begin position="202"/>
        <end position="222"/>
    </location>
</feature>
<evidence type="ECO:0000256" key="4">
    <source>
        <dbReference type="ARBA" id="ARBA00022989"/>
    </source>
</evidence>
<evidence type="ECO:0000313" key="7">
    <source>
        <dbReference type="EMBL" id="QCT94026.1"/>
    </source>
</evidence>
<dbReference type="EMBL" id="CP040463">
    <property type="protein sequence ID" value="QCT94026.1"/>
    <property type="molecule type" value="Genomic_DNA"/>
</dbReference>
<feature type="transmembrane region" description="Helical" evidence="6">
    <location>
        <begin position="113"/>
        <end position="136"/>
    </location>
</feature>
<sequence length="271" mass="30765">MKSIKLIVKIIFIVSAFLIIFNKIDLNKVKTIQINYPLLLFLAFIFFNLSQIISALRIHKYLKNINVTPTLKKQIMLYYVGMFYNTLLPGGIGGDAYKSYKFQKAYNQTYTKIIKALLIDRISGLFAIFVLIGCLISLSSFKYLFLIVLILSPIILYFIQKNFFKEFSFYPFIYSLIIQILQGFSFVLILLSLGISTHLIDFLILFYISSIISVIPISIGGVGLRELTFLYGLSLLNLDPTIGVVGAFLFFIISLISSAFGIIFIKGVENV</sequence>
<keyword evidence="3 6" id="KW-0812">Transmembrane</keyword>
<feature type="transmembrane region" description="Helical" evidence="6">
    <location>
        <begin position="36"/>
        <end position="56"/>
    </location>
</feature>